<gene>
    <name evidence="4" type="ORF">SAPIO_CDS10561</name>
</gene>
<dbReference type="PANTHER" id="PTHR11820:SF112">
    <property type="entry name" value="FUMARYLACETOACETATE HYDROLASE FAMILY PROTEIN (AFU_ORTHOLOGUE AFUA_1G02370)-RELATED"/>
    <property type="match status" value="1"/>
</dbReference>
<dbReference type="KEGG" id="sapo:SAPIO_CDS10561"/>
<comment type="caution">
    <text evidence="4">The sequence shown here is derived from an EMBL/GenBank/DDBJ whole genome shotgun (WGS) entry which is preliminary data.</text>
</comment>
<keyword evidence="4" id="KW-0456">Lyase</keyword>
<dbReference type="AlphaFoldDB" id="A0A084FVP2"/>
<dbReference type="Pfam" id="PF01557">
    <property type="entry name" value="FAA_hydrolase"/>
    <property type="match status" value="1"/>
</dbReference>
<dbReference type="GO" id="GO:0016787">
    <property type="term" value="F:hydrolase activity"/>
    <property type="evidence" value="ECO:0007669"/>
    <property type="project" value="UniProtKB-KW"/>
</dbReference>
<dbReference type="InterPro" id="IPR036663">
    <property type="entry name" value="Fumarylacetoacetase_C_sf"/>
</dbReference>
<evidence type="ECO:0000256" key="1">
    <source>
        <dbReference type="ARBA" id="ARBA00010211"/>
    </source>
</evidence>
<dbReference type="PANTHER" id="PTHR11820">
    <property type="entry name" value="ACYLPYRUVASE"/>
    <property type="match status" value="1"/>
</dbReference>
<keyword evidence="4" id="KW-0378">Hydrolase</keyword>
<evidence type="ECO:0000313" key="5">
    <source>
        <dbReference type="Proteomes" id="UP000028545"/>
    </source>
</evidence>
<comment type="similarity">
    <text evidence="1">Belongs to the FAH family.</text>
</comment>
<organism evidence="4 5">
    <name type="scientific">Pseudallescheria apiosperma</name>
    <name type="common">Scedosporium apiospermum</name>
    <dbReference type="NCBI Taxonomy" id="563466"/>
    <lineage>
        <taxon>Eukaryota</taxon>
        <taxon>Fungi</taxon>
        <taxon>Dikarya</taxon>
        <taxon>Ascomycota</taxon>
        <taxon>Pezizomycotina</taxon>
        <taxon>Sordariomycetes</taxon>
        <taxon>Hypocreomycetidae</taxon>
        <taxon>Microascales</taxon>
        <taxon>Microascaceae</taxon>
        <taxon>Scedosporium</taxon>
    </lineage>
</organism>
<feature type="domain" description="Fumarylacetoacetase-like C-terminal" evidence="3">
    <location>
        <begin position="78"/>
        <end position="221"/>
    </location>
</feature>
<protein>
    <submittedName>
        <fullName evidence="4">Fumarylacetoacetate hydrolase family protein</fullName>
        <ecNumber evidence="4">4.3.2.3</ecNumber>
    </submittedName>
</protein>
<dbReference type="GO" id="GO:0050385">
    <property type="term" value="F:ureidoglycolate lyase activity"/>
    <property type="evidence" value="ECO:0007669"/>
    <property type="project" value="UniProtKB-EC"/>
</dbReference>
<name>A0A084FVP2_PSEDA</name>
<dbReference type="OrthoDB" id="411064at2759"/>
<evidence type="ECO:0000259" key="3">
    <source>
        <dbReference type="Pfam" id="PF01557"/>
    </source>
</evidence>
<accession>A0A084FVP2</accession>
<dbReference type="InterPro" id="IPR011234">
    <property type="entry name" value="Fumarylacetoacetase-like_C"/>
</dbReference>
<dbReference type="EMBL" id="JOWA01000165">
    <property type="protein sequence ID" value="KEZ39154.1"/>
    <property type="molecule type" value="Genomic_DNA"/>
</dbReference>
<dbReference type="GO" id="GO:0046872">
    <property type="term" value="F:metal ion binding"/>
    <property type="evidence" value="ECO:0007669"/>
    <property type="project" value="UniProtKB-KW"/>
</dbReference>
<reference evidence="4 5" key="1">
    <citation type="journal article" date="2014" name="Genome Announc.">
        <title>Draft genome sequence of the pathogenic fungus Scedosporium apiospermum.</title>
        <authorList>
            <person name="Vandeputte P."/>
            <person name="Ghamrawi S."/>
            <person name="Rechenmann M."/>
            <person name="Iltis A."/>
            <person name="Giraud S."/>
            <person name="Fleury M."/>
            <person name="Thornton C."/>
            <person name="Delhaes L."/>
            <person name="Meyer W."/>
            <person name="Papon N."/>
            <person name="Bouchara J.P."/>
        </authorList>
    </citation>
    <scope>NUCLEOTIDE SEQUENCE [LARGE SCALE GENOMIC DNA]</scope>
    <source>
        <strain evidence="4 5">IHEM 14462</strain>
    </source>
</reference>
<dbReference type="Proteomes" id="UP000028545">
    <property type="component" value="Unassembled WGS sequence"/>
</dbReference>
<dbReference type="HOGENOM" id="CLU_028458_2_1_1"/>
<dbReference type="OMA" id="MASEWTH"/>
<sequence length="223" mass="24382">MASEWTHAVRFIAEEDGEAHLGQVDPTKWQDVGLAVSRGQRVDVNLISGSLFNGQITDTVLHIALLLSPIAPEEVPIIRGIGLNYYGHAKEADLPIPDEPMLFIKPRTALIGPSPSLIKIPPFVQDGTSDYEAELAVVLSESGRDIPEASALDYVLGYVCSNDVSSRRQQFKDSQVSFSKGLDSSCPLGPVLVSKRAMTNPDSLRVRALYNGEVVQDFNTRYE</sequence>
<dbReference type="VEuPathDB" id="FungiDB:SAPIO_CDS10561"/>
<keyword evidence="2" id="KW-0479">Metal-binding</keyword>
<proteinExistence type="inferred from homology"/>
<dbReference type="SUPFAM" id="SSF56529">
    <property type="entry name" value="FAH"/>
    <property type="match status" value="1"/>
</dbReference>
<dbReference type="EC" id="4.3.2.3" evidence="4"/>
<evidence type="ECO:0000256" key="2">
    <source>
        <dbReference type="ARBA" id="ARBA00022723"/>
    </source>
</evidence>
<dbReference type="GeneID" id="27719770"/>
<keyword evidence="5" id="KW-1185">Reference proteome</keyword>
<dbReference type="Gene3D" id="3.90.850.10">
    <property type="entry name" value="Fumarylacetoacetase-like, C-terminal domain"/>
    <property type="match status" value="1"/>
</dbReference>
<evidence type="ECO:0000313" key="4">
    <source>
        <dbReference type="EMBL" id="KEZ39154.1"/>
    </source>
</evidence>
<dbReference type="RefSeq" id="XP_016638953.1">
    <property type="nucleotide sequence ID" value="XM_016784131.1"/>
</dbReference>